<feature type="domain" description="N-acetyltransferase" evidence="6">
    <location>
        <begin position="7"/>
        <end position="153"/>
    </location>
</feature>
<dbReference type="InterPro" id="IPR016181">
    <property type="entry name" value="Acyl_CoA_acyltransferase"/>
</dbReference>
<dbReference type="AlphaFoldDB" id="A0A9D1W3J7"/>
<protein>
    <recommendedName>
        <fullName evidence="5">[Ribosomal protein bS18]-alanine N-acetyltransferase</fullName>
        <ecNumber evidence="5">2.3.1.266</ecNumber>
    </recommendedName>
</protein>
<accession>A0A9D1W3J7</accession>
<comment type="similarity">
    <text evidence="1 5">Belongs to the acetyltransferase family. RimI subfamily.</text>
</comment>
<evidence type="ECO:0000259" key="6">
    <source>
        <dbReference type="PROSITE" id="PS51186"/>
    </source>
</evidence>
<keyword evidence="7" id="KW-0689">Ribosomal protein</keyword>
<dbReference type="Pfam" id="PF00583">
    <property type="entry name" value="Acetyltransf_1"/>
    <property type="match status" value="1"/>
</dbReference>
<keyword evidence="4" id="KW-0012">Acyltransferase</keyword>
<dbReference type="GO" id="GO:0005737">
    <property type="term" value="C:cytoplasm"/>
    <property type="evidence" value="ECO:0007669"/>
    <property type="project" value="UniProtKB-SubCell"/>
</dbReference>
<dbReference type="PANTHER" id="PTHR43420:SF44">
    <property type="entry name" value="ACETYLTRANSFERASE YPEA"/>
    <property type="match status" value="1"/>
</dbReference>
<dbReference type="PROSITE" id="PS51186">
    <property type="entry name" value="GNAT"/>
    <property type="match status" value="1"/>
</dbReference>
<evidence type="ECO:0000256" key="2">
    <source>
        <dbReference type="ARBA" id="ARBA00022490"/>
    </source>
</evidence>
<keyword evidence="3" id="KW-0808">Transferase</keyword>
<dbReference type="InterPro" id="IPR000182">
    <property type="entry name" value="GNAT_dom"/>
</dbReference>
<dbReference type="GO" id="GO:0008999">
    <property type="term" value="F:protein-N-terminal-alanine acetyltransferase activity"/>
    <property type="evidence" value="ECO:0007669"/>
    <property type="project" value="UniProtKB-EC"/>
</dbReference>
<dbReference type="EC" id="2.3.1.266" evidence="5"/>
<name>A0A9D1W3J7_9FIRM</name>
<dbReference type="InterPro" id="IPR006464">
    <property type="entry name" value="AcTrfase_RimI/Ard1"/>
</dbReference>
<keyword evidence="7" id="KW-0687">Ribonucleoprotein</keyword>
<gene>
    <name evidence="7" type="primary">rimI</name>
    <name evidence="7" type="ORF">IAA28_03885</name>
</gene>
<dbReference type="PANTHER" id="PTHR43420">
    <property type="entry name" value="ACETYLTRANSFERASE"/>
    <property type="match status" value="1"/>
</dbReference>
<comment type="function">
    <text evidence="5">Acetylates the N-terminal alanine of ribosomal protein bS18.</text>
</comment>
<comment type="catalytic activity">
    <reaction evidence="5">
        <text>N-terminal L-alanyl-[ribosomal protein bS18] + acetyl-CoA = N-terminal N(alpha)-acetyl-L-alanyl-[ribosomal protein bS18] + CoA + H(+)</text>
        <dbReference type="Rhea" id="RHEA:43756"/>
        <dbReference type="Rhea" id="RHEA-COMP:10676"/>
        <dbReference type="Rhea" id="RHEA-COMP:10677"/>
        <dbReference type="ChEBI" id="CHEBI:15378"/>
        <dbReference type="ChEBI" id="CHEBI:57287"/>
        <dbReference type="ChEBI" id="CHEBI:57288"/>
        <dbReference type="ChEBI" id="CHEBI:64718"/>
        <dbReference type="ChEBI" id="CHEBI:83683"/>
        <dbReference type="EC" id="2.3.1.266"/>
    </reaction>
</comment>
<comment type="caution">
    <text evidence="7">The sequence shown here is derived from an EMBL/GenBank/DDBJ whole genome shotgun (WGS) entry which is preliminary data.</text>
</comment>
<keyword evidence="2 5" id="KW-0963">Cytoplasm</keyword>
<dbReference type="CDD" id="cd04301">
    <property type="entry name" value="NAT_SF"/>
    <property type="match status" value="1"/>
</dbReference>
<dbReference type="InterPro" id="IPR050680">
    <property type="entry name" value="YpeA/RimI_acetyltransf"/>
</dbReference>
<dbReference type="Proteomes" id="UP000886780">
    <property type="component" value="Unassembled WGS sequence"/>
</dbReference>
<organism evidence="7 8">
    <name type="scientific">Candidatus Lachnoclostridium stercoripullorum</name>
    <dbReference type="NCBI Taxonomy" id="2838635"/>
    <lineage>
        <taxon>Bacteria</taxon>
        <taxon>Bacillati</taxon>
        <taxon>Bacillota</taxon>
        <taxon>Clostridia</taxon>
        <taxon>Lachnospirales</taxon>
        <taxon>Lachnospiraceae</taxon>
    </lineage>
</organism>
<reference evidence="7" key="1">
    <citation type="journal article" date="2021" name="PeerJ">
        <title>Extensive microbial diversity within the chicken gut microbiome revealed by metagenomics and culture.</title>
        <authorList>
            <person name="Gilroy R."/>
            <person name="Ravi A."/>
            <person name="Getino M."/>
            <person name="Pursley I."/>
            <person name="Horton D.L."/>
            <person name="Alikhan N.F."/>
            <person name="Baker D."/>
            <person name="Gharbi K."/>
            <person name="Hall N."/>
            <person name="Watson M."/>
            <person name="Adriaenssens E.M."/>
            <person name="Foster-Nyarko E."/>
            <person name="Jarju S."/>
            <person name="Secka A."/>
            <person name="Antonio M."/>
            <person name="Oren A."/>
            <person name="Chaudhuri R.R."/>
            <person name="La Ragione R."/>
            <person name="Hildebrand F."/>
            <person name="Pallen M.J."/>
        </authorList>
    </citation>
    <scope>NUCLEOTIDE SEQUENCE</scope>
    <source>
        <strain evidence="7">ChiGjej4B4-12881</strain>
    </source>
</reference>
<evidence type="ECO:0000313" key="8">
    <source>
        <dbReference type="Proteomes" id="UP000886780"/>
    </source>
</evidence>
<evidence type="ECO:0000256" key="5">
    <source>
        <dbReference type="RuleBase" id="RU363094"/>
    </source>
</evidence>
<dbReference type="NCBIfam" id="TIGR01575">
    <property type="entry name" value="rimI"/>
    <property type="match status" value="1"/>
</dbReference>
<evidence type="ECO:0000313" key="7">
    <source>
        <dbReference type="EMBL" id="HIX51929.1"/>
    </source>
</evidence>
<evidence type="ECO:0000256" key="1">
    <source>
        <dbReference type="ARBA" id="ARBA00005395"/>
    </source>
</evidence>
<evidence type="ECO:0000256" key="3">
    <source>
        <dbReference type="ARBA" id="ARBA00022679"/>
    </source>
</evidence>
<dbReference type="EMBL" id="DXEU01000066">
    <property type="protein sequence ID" value="HIX51929.1"/>
    <property type="molecule type" value="Genomic_DNA"/>
</dbReference>
<dbReference type="Gene3D" id="3.40.630.30">
    <property type="match status" value="1"/>
</dbReference>
<reference evidence="7" key="2">
    <citation type="submission" date="2021-04" db="EMBL/GenBank/DDBJ databases">
        <authorList>
            <person name="Gilroy R."/>
        </authorList>
    </citation>
    <scope>NUCLEOTIDE SEQUENCE</scope>
    <source>
        <strain evidence="7">ChiGjej4B4-12881</strain>
    </source>
</reference>
<comment type="subcellular location">
    <subcellularLocation>
        <location evidence="5">Cytoplasm</location>
    </subcellularLocation>
</comment>
<dbReference type="SUPFAM" id="SSF55729">
    <property type="entry name" value="Acyl-CoA N-acyltransferases (Nat)"/>
    <property type="match status" value="1"/>
</dbReference>
<dbReference type="GO" id="GO:0005840">
    <property type="term" value="C:ribosome"/>
    <property type="evidence" value="ECO:0007669"/>
    <property type="project" value="UniProtKB-KW"/>
</dbReference>
<evidence type="ECO:0000256" key="4">
    <source>
        <dbReference type="ARBA" id="ARBA00023315"/>
    </source>
</evidence>
<proteinExistence type="inferred from homology"/>
<sequence length="153" mass="16824">MTGEESWIIGPMDEARCGQAAALEVLCFSDPWGQESFQDFSASRLYRTFGAAPAEDGDLAGYAVLQEVAGEGELLRIAVDPAVRGRGLGRKLLEAVTETAGEDGIQTIFLEVRQSNRAAVNLYRSAGFREIGRRRGYYHNPPEDAILMELHLF</sequence>